<dbReference type="EMBL" id="JBITLV010000001">
    <property type="protein sequence ID" value="MFI7586178.1"/>
    <property type="molecule type" value="Genomic_DNA"/>
</dbReference>
<sequence>MTSPWYRRARRSAATASLALTAGLLTATTTGAPAQAATVTCPPVQAPVQIGDAGVALEGAVVDNAGRLFVTDLFGGRVLRFDKPGAAPVEALKLPVGGGGALALRPDGTLLVGGGANPKVFLGDVLKPGVIYGWNQNTGALTTVAKGFSAADGLAVAHDGTIYATNDFGTLIGRVTPDGTKQADWARLPSANGAVLNHDDSYLYVSRTFWNPGVSRIPVAHPDKPESLLDLTFPRTFAAPDGLTIDSQDRPVVPTDVGGKILRIEKPGVTCTLATGVGASSVIVYGHGTTGFLKGHLYRAGFDGKIYEIPAGFDPGA</sequence>
<keyword evidence="1" id="KW-0732">Signal</keyword>
<feature type="signal peptide" evidence="1">
    <location>
        <begin position="1"/>
        <end position="36"/>
    </location>
</feature>
<keyword evidence="3" id="KW-1185">Reference proteome</keyword>
<feature type="chain" id="PRO_5047345973" evidence="1">
    <location>
        <begin position="37"/>
        <end position="317"/>
    </location>
</feature>
<gene>
    <name evidence="2" type="ORF">ACIB24_03795</name>
</gene>
<dbReference type="Proteomes" id="UP001612915">
    <property type="component" value="Unassembled WGS sequence"/>
</dbReference>
<dbReference type="SUPFAM" id="SSF63829">
    <property type="entry name" value="Calcium-dependent phosphotriesterase"/>
    <property type="match status" value="1"/>
</dbReference>
<dbReference type="RefSeq" id="WP_398275371.1">
    <property type="nucleotide sequence ID" value="NZ_JBITLV010000001.1"/>
</dbReference>
<dbReference type="Gene3D" id="2.120.10.30">
    <property type="entry name" value="TolB, C-terminal domain"/>
    <property type="match status" value="1"/>
</dbReference>
<evidence type="ECO:0000313" key="3">
    <source>
        <dbReference type="Proteomes" id="UP001612915"/>
    </source>
</evidence>
<evidence type="ECO:0000313" key="2">
    <source>
        <dbReference type="EMBL" id="MFI7586178.1"/>
    </source>
</evidence>
<dbReference type="PROSITE" id="PS51318">
    <property type="entry name" value="TAT"/>
    <property type="match status" value="1"/>
</dbReference>
<accession>A0ABW8AJN0</accession>
<evidence type="ECO:0000256" key="1">
    <source>
        <dbReference type="SAM" id="SignalP"/>
    </source>
</evidence>
<name>A0ABW8AJN0_9ACTN</name>
<comment type="caution">
    <text evidence="2">The sequence shown here is derived from an EMBL/GenBank/DDBJ whole genome shotgun (WGS) entry which is preliminary data.</text>
</comment>
<proteinExistence type="predicted"/>
<organism evidence="2 3">
    <name type="scientific">Spongisporangium articulatum</name>
    <dbReference type="NCBI Taxonomy" id="3362603"/>
    <lineage>
        <taxon>Bacteria</taxon>
        <taxon>Bacillati</taxon>
        <taxon>Actinomycetota</taxon>
        <taxon>Actinomycetes</taxon>
        <taxon>Kineosporiales</taxon>
        <taxon>Kineosporiaceae</taxon>
        <taxon>Spongisporangium</taxon>
    </lineage>
</organism>
<dbReference type="InterPro" id="IPR011042">
    <property type="entry name" value="6-blade_b-propeller_TolB-like"/>
</dbReference>
<reference evidence="2 3" key="1">
    <citation type="submission" date="2024-10" db="EMBL/GenBank/DDBJ databases">
        <title>The Natural Products Discovery Center: Release of the First 8490 Sequenced Strains for Exploring Actinobacteria Biosynthetic Diversity.</title>
        <authorList>
            <person name="Kalkreuter E."/>
            <person name="Kautsar S.A."/>
            <person name="Yang D."/>
            <person name="Bader C.D."/>
            <person name="Teijaro C.N."/>
            <person name="Fluegel L."/>
            <person name="Davis C.M."/>
            <person name="Simpson J.R."/>
            <person name="Lauterbach L."/>
            <person name="Steele A.D."/>
            <person name="Gui C."/>
            <person name="Meng S."/>
            <person name="Li G."/>
            <person name="Viehrig K."/>
            <person name="Ye F."/>
            <person name="Su P."/>
            <person name="Kiefer A.F."/>
            <person name="Nichols A."/>
            <person name="Cepeda A.J."/>
            <person name="Yan W."/>
            <person name="Fan B."/>
            <person name="Jiang Y."/>
            <person name="Adhikari A."/>
            <person name="Zheng C.-J."/>
            <person name="Schuster L."/>
            <person name="Cowan T.M."/>
            <person name="Smanski M.J."/>
            <person name="Chevrette M.G."/>
            <person name="De Carvalho L.P.S."/>
            <person name="Shen B."/>
        </authorList>
    </citation>
    <scope>NUCLEOTIDE SEQUENCE [LARGE SCALE GENOMIC DNA]</scope>
    <source>
        <strain evidence="2 3">NPDC049639</strain>
    </source>
</reference>
<dbReference type="InterPro" id="IPR006311">
    <property type="entry name" value="TAT_signal"/>
</dbReference>
<protein>
    <submittedName>
        <fullName evidence="2">SMP-30/gluconolactonase/LRE family protein</fullName>
    </submittedName>
</protein>